<dbReference type="Proteomes" id="UP000323505">
    <property type="component" value="Unassembled WGS sequence"/>
</dbReference>
<sequence length="300" mass="32066">MTRRFAAAVALAAIGAGTLAVVGPARAAPSRTAPARKAPAPAEVDFTGAEFAGADSAGVDFTGIVALSNCSGALVRGPRSRDTDAALVLTNGHCLETGMPKGGQVIVDQDSSRTFTLLDRTGRNDLGTLRATRVEYATMTDTDVTVYRLDATYAAIQRRYGVPALRLSTARPQDGMEIRVVSGYWRTIYGCRTDATVHRLREAGWTWKDSIRYRPECETTHGTSGSPIVDVRTGRVAGINNTGNDDGERCTLNNPCEVDRSGRVTVRRGAHYGQQTYLLARCLGADSDVVLSRDCALPTP</sequence>
<dbReference type="Gene3D" id="2.40.10.10">
    <property type="entry name" value="Trypsin-like serine proteases"/>
    <property type="match status" value="2"/>
</dbReference>
<name>A0A5D3F965_9ACTN</name>
<evidence type="ECO:0000313" key="3">
    <source>
        <dbReference type="Proteomes" id="UP000323505"/>
    </source>
</evidence>
<organism evidence="2 3">
    <name type="scientific">Actinomadura decatromicini</name>
    <dbReference type="NCBI Taxonomy" id="2604572"/>
    <lineage>
        <taxon>Bacteria</taxon>
        <taxon>Bacillati</taxon>
        <taxon>Actinomycetota</taxon>
        <taxon>Actinomycetes</taxon>
        <taxon>Streptosporangiales</taxon>
        <taxon>Thermomonosporaceae</taxon>
        <taxon>Actinomadura</taxon>
    </lineage>
</organism>
<dbReference type="InterPro" id="IPR043504">
    <property type="entry name" value="Peptidase_S1_PA_chymotrypsin"/>
</dbReference>
<feature type="chain" id="PRO_5023117333" evidence="1">
    <location>
        <begin position="28"/>
        <end position="300"/>
    </location>
</feature>
<dbReference type="SUPFAM" id="SSF50494">
    <property type="entry name" value="Trypsin-like serine proteases"/>
    <property type="match status" value="1"/>
</dbReference>
<dbReference type="Pfam" id="PF13365">
    <property type="entry name" value="Trypsin_2"/>
    <property type="match status" value="1"/>
</dbReference>
<keyword evidence="1" id="KW-0732">Signal</keyword>
<gene>
    <name evidence="2" type="ORF">FXF68_29615</name>
</gene>
<evidence type="ECO:0000313" key="2">
    <source>
        <dbReference type="EMBL" id="TYK44871.1"/>
    </source>
</evidence>
<proteinExistence type="predicted"/>
<dbReference type="InterPro" id="IPR009003">
    <property type="entry name" value="Peptidase_S1_PA"/>
</dbReference>
<dbReference type="AlphaFoldDB" id="A0A5D3F965"/>
<keyword evidence="3" id="KW-1185">Reference proteome</keyword>
<reference evidence="2 3" key="1">
    <citation type="submission" date="2019-08" db="EMBL/GenBank/DDBJ databases">
        <title>Actinomadura sp. nov. CYP1-5 isolated from mountain soil.</title>
        <authorList>
            <person name="Songsumanus A."/>
            <person name="Kuncharoen N."/>
            <person name="Kudo T."/>
            <person name="Yuki M."/>
            <person name="Igarashi Y."/>
            <person name="Tanasupawat S."/>
        </authorList>
    </citation>
    <scope>NUCLEOTIDE SEQUENCE [LARGE SCALE GENOMIC DNA]</scope>
    <source>
        <strain evidence="2 3">CYP1-5</strain>
    </source>
</reference>
<feature type="signal peptide" evidence="1">
    <location>
        <begin position="1"/>
        <end position="27"/>
    </location>
</feature>
<accession>A0A5D3F965</accession>
<protein>
    <submittedName>
        <fullName evidence="2">Trypsin-like peptidase domain-containing protein</fullName>
    </submittedName>
</protein>
<evidence type="ECO:0000256" key="1">
    <source>
        <dbReference type="SAM" id="SignalP"/>
    </source>
</evidence>
<dbReference type="EMBL" id="VSRQ01000007">
    <property type="protein sequence ID" value="TYK44871.1"/>
    <property type="molecule type" value="Genomic_DNA"/>
</dbReference>
<comment type="caution">
    <text evidence="2">The sequence shown here is derived from an EMBL/GenBank/DDBJ whole genome shotgun (WGS) entry which is preliminary data.</text>
</comment>
<dbReference type="RefSeq" id="WP_148764962.1">
    <property type="nucleotide sequence ID" value="NZ_VSRQ01000007.1"/>
</dbReference>